<evidence type="ECO:0008006" key="3">
    <source>
        <dbReference type="Google" id="ProtNLM"/>
    </source>
</evidence>
<organism evidence="1 2">
    <name type="scientific">Cesiribacter andamanensis AMV16</name>
    <dbReference type="NCBI Taxonomy" id="1279009"/>
    <lineage>
        <taxon>Bacteria</taxon>
        <taxon>Pseudomonadati</taxon>
        <taxon>Bacteroidota</taxon>
        <taxon>Cytophagia</taxon>
        <taxon>Cytophagales</taxon>
        <taxon>Cesiribacteraceae</taxon>
        <taxon>Cesiribacter</taxon>
    </lineage>
</organism>
<reference evidence="1 2" key="1">
    <citation type="journal article" date="2013" name="Genome Announc.">
        <title>Draft Genome Sequence of Cesiribacter andamanensis Strain AMV16T, Isolated from a Soil Sample from a Mud Volcano in the Andaman Islands, India.</title>
        <authorList>
            <person name="Shivaji S."/>
            <person name="Ara S."/>
            <person name="Begum Z."/>
            <person name="Srinivas T.N."/>
            <person name="Singh A."/>
            <person name="Kumar Pinnaka A."/>
        </authorList>
    </citation>
    <scope>NUCLEOTIDE SEQUENCE [LARGE SCALE GENOMIC DNA]</scope>
    <source>
        <strain evidence="1 2">AMV16</strain>
    </source>
</reference>
<evidence type="ECO:0000313" key="1">
    <source>
        <dbReference type="EMBL" id="EMR00790.1"/>
    </source>
</evidence>
<gene>
    <name evidence="1" type="ORF">ADICEAN_04089</name>
</gene>
<name>M7NG64_9BACT</name>
<sequence length="79" mass="9279">MIKTFTPDDLLRYLYEDTSPAESIEIKRALQFDERLQYEWQQLQADRQQLDTLLLHPSEAVTNRILDWAGALNMAGLRN</sequence>
<dbReference type="OrthoDB" id="982713at2"/>
<proteinExistence type="predicted"/>
<comment type="caution">
    <text evidence="1">The sequence shown here is derived from an EMBL/GenBank/DDBJ whole genome shotgun (WGS) entry which is preliminary data.</text>
</comment>
<dbReference type="eggNOG" id="ENOG50338E4">
    <property type="taxonomic scope" value="Bacteria"/>
</dbReference>
<accession>M7NG64</accession>
<dbReference type="EMBL" id="AODQ01000187">
    <property type="protein sequence ID" value="EMR00790.1"/>
    <property type="molecule type" value="Genomic_DNA"/>
</dbReference>
<evidence type="ECO:0000313" key="2">
    <source>
        <dbReference type="Proteomes" id="UP000011910"/>
    </source>
</evidence>
<dbReference type="Proteomes" id="UP000011910">
    <property type="component" value="Unassembled WGS sequence"/>
</dbReference>
<dbReference type="RefSeq" id="WP_009197464.1">
    <property type="nucleotide sequence ID" value="NZ_AODQ01000187.1"/>
</dbReference>
<protein>
    <recommendedName>
        <fullName evidence="3">Anti-sigma factor</fullName>
    </recommendedName>
</protein>
<dbReference type="AlphaFoldDB" id="M7NG64"/>
<keyword evidence="2" id="KW-1185">Reference proteome</keyword>